<dbReference type="PANTHER" id="PTHR12496:SF9">
    <property type="entry name" value="METHYLTRANSFERASE-LIKE PROTEIN 25-RELATED"/>
    <property type="match status" value="1"/>
</dbReference>
<dbReference type="PANTHER" id="PTHR12496">
    <property type="entry name" value="CGI-41 METHYLTRANSFERASE"/>
    <property type="match status" value="1"/>
</dbReference>
<evidence type="ECO:0000259" key="1">
    <source>
        <dbReference type="Pfam" id="PF09811"/>
    </source>
</evidence>
<comment type="caution">
    <text evidence="2">The sequence shown here is derived from an EMBL/GenBank/DDBJ whole genome shotgun (WGS) entry which is preliminary data.</text>
</comment>
<feature type="domain" description="Essential protein Yae1 N-terminal" evidence="1">
    <location>
        <begin position="223"/>
        <end position="260"/>
    </location>
</feature>
<dbReference type="EMBL" id="NWSH01000253">
    <property type="protein sequence ID" value="PCG78001.1"/>
    <property type="molecule type" value="Genomic_DNA"/>
</dbReference>
<dbReference type="InterPro" id="IPR019191">
    <property type="entry name" value="Essential_protein_Yae1_N"/>
</dbReference>
<proteinExistence type="predicted"/>
<reference evidence="2" key="1">
    <citation type="submission" date="2017-09" db="EMBL/GenBank/DDBJ databases">
        <title>Contemporary evolution of a Lepidopteran species, Heliothis virescens, in response to modern agricultural practices.</title>
        <authorList>
            <person name="Fritz M.L."/>
            <person name="Deyonke A.M."/>
            <person name="Papanicolaou A."/>
            <person name="Micinski S."/>
            <person name="Westbrook J."/>
            <person name="Gould F."/>
        </authorList>
    </citation>
    <scope>NUCLEOTIDE SEQUENCE [LARGE SCALE GENOMIC DNA]</scope>
    <source>
        <strain evidence="2">HvINT-</strain>
        <tissue evidence="2">Whole body</tissue>
    </source>
</reference>
<sequence>MHSTISKLRHHIDSITKYLAPLLPIANCHMVEFLTQNHWEKLLPSPLRKTLEGLELNDALGEFWTTASGQETKASLLSAWITKARSHCVAVNNDYCISAEQLQERIRTWGGDVRPEIRVKEFMTSKKSYEVQTMSRLVASLHSACHSTCCVEAGGGRGNLPVALCLAYGVPSLTVDCDADAVAAAPNRIRIIQENLLMAEEKDFNDALDDIFLGEEIAHKESYDQGFKVGSEAGNTEGYHLGYHRGAELGRELGYYLGKVTHRINLNEESSTKYSDKVLTQLTKVKELVDSFPRTNSEEHDILGMAETIRAQYKKACALLKISSANPYDAGVSF</sequence>
<evidence type="ECO:0000313" key="2">
    <source>
        <dbReference type="EMBL" id="PCG78001.1"/>
    </source>
</evidence>
<dbReference type="STRING" id="7102.A0A2A4K152"/>
<organism evidence="2">
    <name type="scientific">Heliothis virescens</name>
    <name type="common">Tobacco budworm moth</name>
    <dbReference type="NCBI Taxonomy" id="7102"/>
    <lineage>
        <taxon>Eukaryota</taxon>
        <taxon>Metazoa</taxon>
        <taxon>Ecdysozoa</taxon>
        <taxon>Arthropoda</taxon>
        <taxon>Hexapoda</taxon>
        <taxon>Insecta</taxon>
        <taxon>Pterygota</taxon>
        <taxon>Neoptera</taxon>
        <taxon>Endopterygota</taxon>
        <taxon>Lepidoptera</taxon>
        <taxon>Glossata</taxon>
        <taxon>Ditrysia</taxon>
        <taxon>Noctuoidea</taxon>
        <taxon>Noctuidae</taxon>
        <taxon>Heliothinae</taxon>
        <taxon>Heliothis</taxon>
    </lineage>
</organism>
<dbReference type="AlphaFoldDB" id="A0A2A4K152"/>
<protein>
    <recommendedName>
        <fullName evidence="1">Essential protein Yae1 N-terminal domain-containing protein</fullName>
    </recommendedName>
</protein>
<name>A0A2A4K152_HELVI</name>
<dbReference type="InterPro" id="IPR052220">
    <property type="entry name" value="METTL25"/>
</dbReference>
<accession>A0A2A4K152</accession>
<gene>
    <name evidence="2" type="ORF">B5V51_5618</name>
</gene>
<dbReference type="Pfam" id="PF09811">
    <property type="entry name" value="Yae1_N"/>
    <property type="match status" value="1"/>
</dbReference>